<dbReference type="EMBL" id="JAQOSP010000019">
    <property type="protein sequence ID" value="MDJ1168430.1"/>
    <property type="molecule type" value="Genomic_DNA"/>
</dbReference>
<sequence length="113" mass="13196">MDNLNTYRQLIEDILTELYGYSQSNQTPGVDAQIICDRDHDHYLLLDVGWHERKYVYAVFVHIDIKDGKIWIQRNNTEINIAERLRESGVDRDNIVLGSHSPFLRQFSGYAIA</sequence>
<dbReference type="InterPro" id="IPR014968">
    <property type="entry name" value="XisI"/>
</dbReference>
<comment type="caution">
    <text evidence="1">The sequence shown here is derived from an EMBL/GenBank/DDBJ whole genome shotgun (WGS) entry which is preliminary data.</text>
</comment>
<reference evidence="1 2" key="1">
    <citation type="submission" date="2023-01" db="EMBL/GenBank/DDBJ databases">
        <title>Novel diversity within Roseofilum (Cyanobacteria; Desertifilaceae) from marine benthic mats with descriptions of four novel species.</title>
        <authorList>
            <person name="Wang Y."/>
            <person name="Berthold D.E."/>
            <person name="Hu J."/>
            <person name="Lefler F.W."/>
            <person name="Laughinghouse H.D. IV."/>
        </authorList>
    </citation>
    <scope>NUCLEOTIDE SEQUENCE [LARGE SCALE GENOMIC DNA]</scope>
    <source>
        <strain evidence="1 2">BLCC-M154</strain>
    </source>
</reference>
<evidence type="ECO:0000313" key="2">
    <source>
        <dbReference type="Proteomes" id="UP001235303"/>
    </source>
</evidence>
<proteinExistence type="predicted"/>
<dbReference type="InterPro" id="IPR035943">
    <property type="entry name" value="XisI-like_sf"/>
</dbReference>
<dbReference type="Pfam" id="PF08869">
    <property type="entry name" value="XisI"/>
    <property type="match status" value="1"/>
</dbReference>
<dbReference type="SUPFAM" id="SSF143847">
    <property type="entry name" value="XisI-like"/>
    <property type="match status" value="1"/>
</dbReference>
<dbReference type="RefSeq" id="WP_283752194.1">
    <property type="nucleotide sequence ID" value="NZ_JAQOSP010000019.1"/>
</dbReference>
<dbReference type="Gene3D" id="3.30.310.110">
    <property type="entry name" value="XisI-like"/>
    <property type="match status" value="1"/>
</dbReference>
<dbReference type="CDD" id="cd16382">
    <property type="entry name" value="XisI-like"/>
    <property type="match status" value="1"/>
</dbReference>
<evidence type="ECO:0000313" key="1">
    <source>
        <dbReference type="EMBL" id="MDJ1168430.1"/>
    </source>
</evidence>
<organism evidence="1 2">
    <name type="scientific">Roseofilum acuticapitatum BLCC-M154</name>
    <dbReference type="NCBI Taxonomy" id="3022444"/>
    <lineage>
        <taxon>Bacteria</taxon>
        <taxon>Bacillati</taxon>
        <taxon>Cyanobacteriota</taxon>
        <taxon>Cyanophyceae</taxon>
        <taxon>Desertifilales</taxon>
        <taxon>Desertifilaceae</taxon>
        <taxon>Roseofilum</taxon>
        <taxon>Roseofilum acuticapitatum</taxon>
    </lineage>
</organism>
<name>A0ABT7ANF5_9CYAN</name>
<gene>
    <name evidence="1" type="ORF">PMG71_03205</name>
</gene>
<dbReference type="Proteomes" id="UP001235303">
    <property type="component" value="Unassembled WGS sequence"/>
</dbReference>
<keyword evidence="2" id="KW-1185">Reference proteome</keyword>
<protein>
    <submittedName>
        <fullName evidence="1">XisI protein</fullName>
    </submittedName>
</protein>
<accession>A0ABT7ANF5</accession>